<accession>A0A840FSG7</accession>
<organism evidence="1 2">
    <name type="scientific">Variovorax guangxiensis</name>
    <dbReference type="NCBI Taxonomy" id="1775474"/>
    <lineage>
        <taxon>Bacteria</taxon>
        <taxon>Pseudomonadati</taxon>
        <taxon>Pseudomonadota</taxon>
        <taxon>Betaproteobacteria</taxon>
        <taxon>Burkholderiales</taxon>
        <taxon>Comamonadaceae</taxon>
        <taxon>Variovorax</taxon>
    </lineage>
</organism>
<dbReference type="EMBL" id="JACIFZ010000003">
    <property type="protein sequence ID" value="MBB4222300.1"/>
    <property type="molecule type" value="Genomic_DNA"/>
</dbReference>
<evidence type="ECO:0000313" key="2">
    <source>
        <dbReference type="Proteomes" id="UP000524450"/>
    </source>
</evidence>
<dbReference type="AlphaFoldDB" id="A0A840FSG7"/>
<reference evidence="1 2" key="1">
    <citation type="submission" date="2020-08" db="EMBL/GenBank/DDBJ databases">
        <title>Genomic Encyclopedia of Type Strains, Phase IV (KMG-V): Genome sequencing to study the core and pangenomes of soil and plant-associated prokaryotes.</title>
        <authorList>
            <person name="Whitman W."/>
        </authorList>
    </citation>
    <scope>NUCLEOTIDE SEQUENCE [LARGE SCALE GENOMIC DNA]</scope>
    <source>
        <strain evidence="1 2">34/80</strain>
    </source>
</reference>
<evidence type="ECO:0000313" key="1">
    <source>
        <dbReference type="EMBL" id="MBB4222300.1"/>
    </source>
</evidence>
<protein>
    <submittedName>
        <fullName evidence="1">Uncharacterized protein</fullName>
    </submittedName>
</protein>
<gene>
    <name evidence="1" type="ORF">GGD71_003080</name>
</gene>
<sequence>MAREKTTSREGSTGQLVQGRPVAVLGRGMALVKVGKAPRPQVRPEDNTTALMKKAARALGKPGIDRSVVFRGPNAAKVYAYSAYPPDPSKIVREAADGTKVIGRMVDGRFRASKA</sequence>
<proteinExistence type="predicted"/>
<name>A0A840FSG7_9BURK</name>
<dbReference type="Proteomes" id="UP000524450">
    <property type="component" value="Unassembled WGS sequence"/>
</dbReference>
<dbReference type="RefSeq" id="WP_221297555.1">
    <property type="nucleotide sequence ID" value="NZ_JACIFZ010000003.1"/>
</dbReference>
<comment type="caution">
    <text evidence="1">The sequence shown here is derived from an EMBL/GenBank/DDBJ whole genome shotgun (WGS) entry which is preliminary data.</text>
</comment>